<proteinExistence type="predicted"/>
<reference evidence="3" key="1">
    <citation type="submission" date="2022-11" db="UniProtKB">
        <authorList>
            <consortium name="WormBaseParasite"/>
        </authorList>
    </citation>
    <scope>IDENTIFICATION</scope>
</reference>
<evidence type="ECO:0000313" key="2">
    <source>
        <dbReference type="Proteomes" id="UP000887574"/>
    </source>
</evidence>
<feature type="compositionally biased region" description="Polar residues" evidence="1">
    <location>
        <begin position="64"/>
        <end position="93"/>
    </location>
</feature>
<evidence type="ECO:0000313" key="3">
    <source>
        <dbReference type="WBParaSite" id="jg7260"/>
    </source>
</evidence>
<organism evidence="2 3">
    <name type="scientific">Ditylenchus dipsaci</name>
    <dbReference type="NCBI Taxonomy" id="166011"/>
    <lineage>
        <taxon>Eukaryota</taxon>
        <taxon>Metazoa</taxon>
        <taxon>Ecdysozoa</taxon>
        <taxon>Nematoda</taxon>
        <taxon>Chromadorea</taxon>
        <taxon>Rhabditida</taxon>
        <taxon>Tylenchina</taxon>
        <taxon>Tylenchomorpha</taxon>
        <taxon>Sphaerularioidea</taxon>
        <taxon>Anguinidae</taxon>
        <taxon>Anguininae</taxon>
        <taxon>Ditylenchus</taxon>
    </lineage>
</organism>
<evidence type="ECO:0000256" key="1">
    <source>
        <dbReference type="SAM" id="MobiDB-lite"/>
    </source>
</evidence>
<dbReference type="AlphaFoldDB" id="A0A915ENL6"/>
<dbReference type="WBParaSite" id="jg7260">
    <property type="protein sequence ID" value="jg7260"/>
    <property type="gene ID" value="jg7260"/>
</dbReference>
<dbReference type="Proteomes" id="UP000887574">
    <property type="component" value="Unplaced"/>
</dbReference>
<feature type="compositionally biased region" description="Low complexity" evidence="1">
    <location>
        <begin position="94"/>
        <end position="104"/>
    </location>
</feature>
<name>A0A915ENL6_9BILA</name>
<sequence>MWSQSPMRNQSPLWSHRVIILSEKEKAMLTHEGHLFWKHMNSKAATKQLGMHQKKNNWLPLPNPYTNRNWGSDQNDGSSQSWQIGNRNSSKNYQGGDQDTGQGTMHHPAQYSIKFLVECRKPFKLSLTKCQQKICAKNKKGDEQVPATPHGINFAVPDAYRNYKFGVEEQELFLLADSMDAER</sequence>
<feature type="region of interest" description="Disordered" evidence="1">
    <location>
        <begin position="55"/>
        <end position="105"/>
    </location>
</feature>
<protein>
    <submittedName>
        <fullName evidence="3">Uncharacterized protein</fullName>
    </submittedName>
</protein>
<keyword evidence="2" id="KW-1185">Reference proteome</keyword>
<accession>A0A915ENL6</accession>